<dbReference type="OrthoDB" id="3694455at2759"/>
<evidence type="ECO:0000256" key="1">
    <source>
        <dbReference type="SAM" id="SignalP"/>
    </source>
</evidence>
<dbReference type="STRING" id="671987.R0K4E9"/>
<reference evidence="2 3" key="2">
    <citation type="journal article" date="2013" name="PLoS Genet.">
        <title>Comparative genome structure, secondary metabolite, and effector coding capacity across Cochliobolus pathogens.</title>
        <authorList>
            <person name="Condon B.J."/>
            <person name="Leng Y."/>
            <person name="Wu D."/>
            <person name="Bushley K.E."/>
            <person name="Ohm R.A."/>
            <person name="Otillar R."/>
            <person name="Martin J."/>
            <person name="Schackwitz W."/>
            <person name="Grimwood J."/>
            <person name="MohdZainudin N."/>
            <person name="Xue C."/>
            <person name="Wang R."/>
            <person name="Manning V.A."/>
            <person name="Dhillon B."/>
            <person name="Tu Z.J."/>
            <person name="Steffenson B.J."/>
            <person name="Salamov A."/>
            <person name="Sun H."/>
            <person name="Lowry S."/>
            <person name="LaButti K."/>
            <person name="Han J."/>
            <person name="Copeland A."/>
            <person name="Lindquist E."/>
            <person name="Barry K."/>
            <person name="Schmutz J."/>
            <person name="Baker S.E."/>
            <person name="Ciuffetti L.M."/>
            <person name="Grigoriev I.V."/>
            <person name="Zhong S."/>
            <person name="Turgeon B.G."/>
        </authorList>
    </citation>
    <scope>NUCLEOTIDE SEQUENCE [LARGE SCALE GENOMIC DNA]</scope>
    <source>
        <strain evidence="3">28A</strain>
    </source>
</reference>
<evidence type="ECO:0000313" key="2">
    <source>
        <dbReference type="EMBL" id="EOA83202.1"/>
    </source>
</evidence>
<dbReference type="EMBL" id="KB908833">
    <property type="protein sequence ID" value="EOA83202.1"/>
    <property type="molecule type" value="Genomic_DNA"/>
</dbReference>
<dbReference type="Proteomes" id="UP000016935">
    <property type="component" value="Unassembled WGS sequence"/>
</dbReference>
<sequence length="377" mass="37572">MRFYTSVSIFALSASVLSAPTPQAGSLTNIGSGNDNHNGNKVIGDNALLSGNVVALNGLTDGILKEKRQGTELEGVTGAIGDVTKIRVVGNARRQLGVPVVPGTAQTVDSVTGKLGAGSVVQGLESDIQKRQLGGDLSGVTDLAGLATKPVNTVANGINVFDDKKAKRDLTADGGIPVVNGLPVAGGLTDPLKHTPVVEGGLAVVNGVVPDTNGLDSSLFGLVKPVSDATSVLDVKREAGVVDTILAGEGSTNNIGSLNGNGNGNSIIGHNTILSGNDIVDKREPDVVDTILAGSGSKNNIGSLNGNENGNSVIGHNSLLSGNGLIIKREADGVDGALTAIVAGSGSKNNIHSGNGNGNGNSGVGDNTILSGNGIIL</sequence>
<feature type="signal peptide" evidence="1">
    <location>
        <begin position="1"/>
        <end position="18"/>
    </location>
</feature>
<accession>R0K4E9</accession>
<dbReference type="AlphaFoldDB" id="R0K4E9"/>
<proteinExistence type="predicted"/>
<dbReference type="RefSeq" id="XP_008028985.1">
    <property type="nucleotide sequence ID" value="XM_008030794.1"/>
</dbReference>
<protein>
    <submittedName>
        <fullName evidence="2">Uncharacterized protein</fullName>
    </submittedName>
</protein>
<organism evidence="2 3">
    <name type="scientific">Exserohilum turcicum (strain 28A)</name>
    <name type="common">Northern leaf blight fungus</name>
    <name type="synonym">Setosphaeria turcica</name>
    <dbReference type="NCBI Taxonomy" id="671987"/>
    <lineage>
        <taxon>Eukaryota</taxon>
        <taxon>Fungi</taxon>
        <taxon>Dikarya</taxon>
        <taxon>Ascomycota</taxon>
        <taxon>Pezizomycotina</taxon>
        <taxon>Dothideomycetes</taxon>
        <taxon>Pleosporomycetidae</taxon>
        <taxon>Pleosporales</taxon>
        <taxon>Pleosporineae</taxon>
        <taxon>Pleosporaceae</taxon>
        <taxon>Exserohilum</taxon>
    </lineage>
</organism>
<name>R0K4E9_EXST2</name>
<dbReference type="HOGENOM" id="CLU_733970_0_0_1"/>
<keyword evidence="3" id="KW-1185">Reference proteome</keyword>
<keyword evidence="1" id="KW-0732">Signal</keyword>
<reference evidence="2 3" key="1">
    <citation type="journal article" date="2012" name="PLoS Pathog.">
        <title>Diverse lifestyles and strategies of plant pathogenesis encoded in the genomes of eighteen Dothideomycetes fungi.</title>
        <authorList>
            <person name="Ohm R.A."/>
            <person name="Feau N."/>
            <person name="Henrissat B."/>
            <person name="Schoch C.L."/>
            <person name="Horwitz B.A."/>
            <person name="Barry K.W."/>
            <person name="Condon B.J."/>
            <person name="Copeland A.C."/>
            <person name="Dhillon B."/>
            <person name="Glaser F."/>
            <person name="Hesse C.N."/>
            <person name="Kosti I."/>
            <person name="LaButti K."/>
            <person name="Lindquist E.A."/>
            <person name="Lucas S."/>
            <person name="Salamov A.A."/>
            <person name="Bradshaw R.E."/>
            <person name="Ciuffetti L."/>
            <person name="Hamelin R.C."/>
            <person name="Kema G.H.J."/>
            <person name="Lawrence C."/>
            <person name="Scott J.A."/>
            <person name="Spatafora J.W."/>
            <person name="Turgeon B.G."/>
            <person name="de Wit P.J.G.M."/>
            <person name="Zhong S."/>
            <person name="Goodwin S.B."/>
            <person name="Grigoriev I.V."/>
        </authorList>
    </citation>
    <scope>NUCLEOTIDE SEQUENCE [LARGE SCALE GENOMIC DNA]</scope>
    <source>
        <strain evidence="3">28A</strain>
    </source>
</reference>
<dbReference type="GeneID" id="19399200"/>
<gene>
    <name evidence="2" type="ORF">SETTUDRAFT_164655</name>
</gene>
<feature type="chain" id="PRO_5004343069" evidence="1">
    <location>
        <begin position="19"/>
        <end position="377"/>
    </location>
</feature>
<evidence type="ECO:0000313" key="3">
    <source>
        <dbReference type="Proteomes" id="UP000016935"/>
    </source>
</evidence>